<accession>A0A1M4SYG0</accession>
<evidence type="ECO:0000256" key="1">
    <source>
        <dbReference type="ARBA" id="ARBA00004651"/>
    </source>
</evidence>
<feature type="transmembrane region" description="Helical" evidence="8">
    <location>
        <begin position="260"/>
        <end position="277"/>
    </location>
</feature>
<dbReference type="AlphaFoldDB" id="A0A1M4SYG0"/>
<dbReference type="OrthoDB" id="9761056at2"/>
<organism evidence="9 10">
    <name type="scientific">Dysgonomonas macrotermitis</name>
    <dbReference type="NCBI Taxonomy" id="1346286"/>
    <lineage>
        <taxon>Bacteria</taxon>
        <taxon>Pseudomonadati</taxon>
        <taxon>Bacteroidota</taxon>
        <taxon>Bacteroidia</taxon>
        <taxon>Bacteroidales</taxon>
        <taxon>Dysgonomonadaceae</taxon>
        <taxon>Dysgonomonas</taxon>
    </lineage>
</organism>
<feature type="transmembrane region" description="Helical" evidence="8">
    <location>
        <begin position="233"/>
        <end position="254"/>
    </location>
</feature>
<evidence type="ECO:0000256" key="4">
    <source>
        <dbReference type="ARBA" id="ARBA00022475"/>
    </source>
</evidence>
<feature type="transmembrane region" description="Helical" evidence="8">
    <location>
        <begin position="203"/>
        <end position="221"/>
    </location>
</feature>
<dbReference type="Proteomes" id="UP000184480">
    <property type="component" value="Unassembled WGS sequence"/>
</dbReference>
<protein>
    <recommendedName>
        <fullName evidence="8">L-lactate permease</fullName>
    </recommendedName>
</protein>
<feature type="transmembrane region" description="Helical" evidence="8">
    <location>
        <begin position="122"/>
        <end position="154"/>
    </location>
</feature>
<evidence type="ECO:0000313" key="10">
    <source>
        <dbReference type="Proteomes" id="UP000184480"/>
    </source>
</evidence>
<gene>
    <name evidence="9" type="ORF">SAMN05444362_101184</name>
</gene>
<dbReference type="NCBIfam" id="TIGR00795">
    <property type="entry name" value="lctP"/>
    <property type="match status" value="1"/>
</dbReference>
<sequence length="538" mass="56569">MVTLLNIILQNTALTGNLDVSWGHVAFAIIPVLLLIVLMGFLKMAGDKSALITLATTIVLALFAFGFPIADTGLSFVYGVLKAIFPILIIIIMAIFSYNVLVKTGKMEVLKEQFSSISSDKCIQVLLLTWGFGGLLEGMAGFGTAVAIPAAILISLGFKPIFSAVASLIANSVATGFGAVGTPVKVLAEQAGVTDVQTLSTQVVLQLSPLMILIPFVLVFMTDPRIKALPKHILLSVIVGVVSLVTQYIAARYMGAETPAILGSIASIIAIIVYAKLTSTAEDKELKAKFPKRSFGEIINAWSVYGFILILVILTSPLLPLRNELAPLLSTTFKFNIFDAVTNAEVVRSVKISWLIDAGVLLFLGSILGGLVQGAKIVELIKLLGTVIKQQRKTIVTVCSLIALSSIMDFSGMISQLGLALAIATGSLYPLFAPTIGCLGTFLTGSDTSSNILFGKLQASVAHTTGADPSWLAAANTAGATGGKIISPQSIAVATSACGLQGREGEIMKKAIPYALGYIIVAGLMVYLVPKIMGTVVF</sequence>
<feature type="transmembrane region" description="Helical" evidence="8">
    <location>
        <begin position="298"/>
        <end position="319"/>
    </location>
</feature>
<dbReference type="GO" id="GO:0015295">
    <property type="term" value="F:solute:proton symporter activity"/>
    <property type="evidence" value="ECO:0007669"/>
    <property type="project" value="TreeGrafter"/>
</dbReference>
<evidence type="ECO:0000313" key="9">
    <source>
        <dbReference type="EMBL" id="SHE37231.1"/>
    </source>
</evidence>
<evidence type="ECO:0000256" key="5">
    <source>
        <dbReference type="ARBA" id="ARBA00022692"/>
    </source>
</evidence>
<feature type="transmembrane region" description="Helical" evidence="8">
    <location>
        <begin position="49"/>
        <end position="70"/>
    </location>
</feature>
<feature type="transmembrane region" description="Helical" evidence="8">
    <location>
        <begin position="420"/>
        <end position="443"/>
    </location>
</feature>
<dbReference type="STRING" id="1346286.SAMN05444362_101184"/>
<name>A0A1M4SYG0_9BACT</name>
<keyword evidence="3 8" id="KW-0813">Transport</keyword>
<comment type="subcellular location">
    <subcellularLocation>
        <location evidence="1 8">Cell membrane</location>
        <topology evidence="1 8">Multi-pass membrane protein</topology>
    </subcellularLocation>
</comment>
<dbReference type="RefSeq" id="WP_073357274.1">
    <property type="nucleotide sequence ID" value="NZ_BBXL01000001.1"/>
</dbReference>
<evidence type="ECO:0000256" key="2">
    <source>
        <dbReference type="ARBA" id="ARBA00010100"/>
    </source>
</evidence>
<evidence type="ECO:0000256" key="3">
    <source>
        <dbReference type="ARBA" id="ARBA00022448"/>
    </source>
</evidence>
<evidence type="ECO:0000256" key="6">
    <source>
        <dbReference type="ARBA" id="ARBA00022989"/>
    </source>
</evidence>
<dbReference type="PANTHER" id="PTHR30003:SF0">
    <property type="entry name" value="GLYCOLATE PERMEASE GLCA-RELATED"/>
    <property type="match status" value="1"/>
</dbReference>
<comment type="function">
    <text evidence="8">Uptake of L-lactate across the membrane. Can also transport D-lactate and glycolate.</text>
</comment>
<feature type="transmembrane region" description="Helical" evidence="8">
    <location>
        <begin position="394"/>
        <end position="414"/>
    </location>
</feature>
<evidence type="ECO:0000256" key="8">
    <source>
        <dbReference type="RuleBase" id="RU365092"/>
    </source>
</evidence>
<feature type="transmembrane region" description="Helical" evidence="8">
    <location>
        <begin position="76"/>
        <end position="101"/>
    </location>
</feature>
<keyword evidence="10" id="KW-1185">Reference proteome</keyword>
<feature type="transmembrane region" description="Helical" evidence="8">
    <location>
        <begin position="352"/>
        <end position="373"/>
    </location>
</feature>
<proteinExistence type="inferred from homology"/>
<dbReference type="Pfam" id="PF02652">
    <property type="entry name" value="Lactate_perm"/>
    <property type="match status" value="1"/>
</dbReference>
<dbReference type="InterPro" id="IPR003804">
    <property type="entry name" value="Lactate_perm"/>
</dbReference>
<keyword evidence="6 8" id="KW-1133">Transmembrane helix</keyword>
<dbReference type="PANTHER" id="PTHR30003">
    <property type="entry name" value="L-LACTATE PERMEASE"/>
    <property type="match status" value="1"/>
</dbReference>
<dbReference type="EMBL" id="FQUC01000001">
    <property type="protein sequence ID" value="SHE37231.1"/>
    <property type="molecule type" value="Genomic_DNA"/>
</dbReference>
<evidence type="ECO:0000256" key="7">
    <source>
        <dbReference type="ARBA" id="ARBA00023136"/>
    </source>
</evidence>
<feature type="transmembrane region" description="Helical" evidence="8">
    <location>
        <begin position="20"/>
        <end position="42"/>
    </location>
</feature>
<dbReference type="GO" id="GO:0015129">
    <property type="term" value="F:lactate transmembrane transporter activity"/>
    <property type="evidence" value="ECO:0007669"/>
    <property type="project" value="UniProtKB-UniRule"/>
</dbReference>
<keyword evidence="5 8" id="KW-0812">Transmembrane</keyword>
<keyword evidence="7 8" id="KW-0472">Membrane</keyword>
<comment type="similarity">
    <text evidence="2 8">Belongs to the lactate permease family.</text>
</comment>
<dbReference type="GO" id="GO:0005886">
    <property type="term" value="C:plasma membrane"/>
    <property type="evidence" value="ECO:0007669"/>
    <property type="project" value="UniProtKB-SubCell"/>
</dbReference>
<feature type="transmembrane region" description="Helical" evidence="8">
    <location>
        <begin position="511"/>
        <end position="529"/>
    </location>
</feature>
<reference evidence="10" key="1">
    <citation type="submission" date="2016-11" db="EMBL/GenBank/DDBJ databases">
        <authorList>
            <person name="Varghese N."/>
            <person name="Submissions S."/>
        </authorList>
    </citation>
    <scope>NUCLEOTIDE SEQUENCE [LARGE SCALE GENOMIC DNA]</scope>
    <source>
        <strain evidence="10">DSM 27370</strain>
    </source>
</reference>
<keyword evidence="4 8" id="KW-1003">Cell membrane</keyword>